<protein>
    <submittedName>
        <fullName evidence="2">DnaB-like helicase C-terminal domain-containing protein</fullName>
    </submittedName>
</protein>
<reference evidence="2 3" key="1">
    <citation type="submission" date="2020-10" db="EMBL/GenBank/DDBJ databases">
        <title>Complete genome sequence of Paludibaculum fermentans P105T, a facultatively anaerobic acidobacterium capable of dissimilatory Fe(III) reduction.</title>
        <authorList>
            <person name="Dedysh S.N."/>
            <person name="Beletsky A.V."/>
            <person name="Kulichevskaya I.S."/>
            <person name="Mardanov A.V."/>
            <person name="Ravin N.V."/>
        </authorList>
    </citation>
    <scope>NUCLEOTIDE SEQUENCE [LARGE SCALE GENOMIC DNA]</scope>
    <source>
        <strain evidence="2 3">P105</strain>
        <plasmid evidence="2 3">pPfer1</plasmid>
    </source>
</reference>
<geneLocation type="plasmid" evidence="2 3">
    <name>pPfer1</name>
</geneLocation>
<dbReference type="InterPro" id="IPR007694">
    <property type="entry name" value="DNA_helicase_DnaB-like_C"/>
</dbReference>
<dbReference type="RefSeq" id="WP_194453973.1">
    <property type="nucleotide sequence ID" value="NZ_CP063850.1"/>
</dbReference>
<keyword evidence="3" id="KW-1185">Reference proteome</keyword>
<accession>A0A7S7SPA2</accession>
<dbReference type="PANTHER" id="PTHR30153">
    <property type="entry name" value="REPLICATIVE DNA HELICASE DNAB"/>
    <property type="match status" value="1"/>
</dbReference>
<evidence type="ECO:0000313" key="2">
    <source>
        <dbReference type="EMBL" id="QOY92319.1"/>
    </source>
</evidence>
<feature type="domain" description="SF4 helicase" evidence="1">
    <location>
        <begin position="157"/>
        <end position="422"/>
    </location>
</feature>
<dbReference type="Proteomes" id="UP000593892">
    <property type="component" value="Plasmid pPfer1"/>
</dbReference>
<evidence type="ECO:0000313" key="3">
    <source>
        <dbReference type="Proteomes" id="UP000593892"/>
    </source>
</evidence>
<proteinExistence type="predicted"/>
<keyword evidence="2" id="KW-0067">ATP-binding</keyword>
<dbReference type="KEGG" id="pfer:IRI77_37645"/>
<organism evidence="2 3">
    <name type="scientific">Paludibaculum fermentans</name>
    <dbReference type="NCBI Taxonomy" id="1473598"/>
    <lineage>
        <taxon>Bacteria</taxon>
        <taxon>Pseudomonadati</taxon>
        <taxon>Acidobacteriota</taxon>
        <taxon>Terriglobia</taxon>
        <taxon>Bryobacterales</taxon>
        <taxon>Bryobacteraceae</taxon>
        <taxon>Paludibaculum</taxon>
    </lineage>
</organism>
<dbReference type="GO" id="GO:0003678">
    <property type="term" value="F:DNA helicase activity"/>
    <property type="evidence" value="ECO:0007669"/>
    <property type="project" value="InterPro"/>
</dbReference>
<dbReference type="AlphaFoldDB" id="A0A7S7SPA2"/>
<dbReference type="Pfam" id="PF03796">
    <property type="entry name" value="DnaB_C"/>
    <property type="match status" value="1"/>
</dbReference>
<dbReference type="PANTHER" id="PTHR30153:SF2">
    <property type="entry name" value="REPLICATIVE DNA HELICASE"/>
    <property type="match status" value="1"/>
</dbReference>
<dbReference type="InterPro" id="IPR027417">
    <property type="entry name" value="P-loop_NTPase"/>
</dbReference>
<dbReference type="EMBL" id="CP063850">
    <property type="protein sequence ID" value="QOY92319.1"/>
    <property type="molecule type" value="Genomic_DNA"/>
</dbReference>
<dbReference type="Gene3D" id="3.40.50.300">
    <property type="entry name" value="P-loop containing nucleotide triphosphate hydrolases"/>
    <property type="match status" value="1"/>
</dbReference>
<gene>
    <name evidence="2" type="ORF">IRI77_37645</name>
</gene>
<dbReference type="GO" id="GO:0005524">
    <property type="term" value="F:ATP binding"/>
    <property type="evidence" value="ECO:0007669"/>
    <property type="project" value="InterPro"/>
</dbReference>
<name>A0A7S7SPA2_PALFE</name>
<keyword evidence="2" id="KW-0347">Helicase</keyword>
<dbReference type="GO" id="GO:0005829">
    <property type="term" value="C:cytosol"/>
    <property type="evidence" value="ECO:0007669"/>
    <property type="project" value="TreeGrafter"/>
</dbReference>
<keyword evidence="2" id="KW-0614">Plasmid</keyword>
<keyword evidence="2" id="KW-0547">Nucleotide-binding</keyword>
<dbReference type="PROSITE" id="PS51199">
    <property type="entry name" value="SF4_HELICASE"/>
    <property type="match status" value="1"/>
</dbReference>
<dbReference type="SUPFAM" id="SSF52540">
    <property type="entry name" value="P-loop containing nucleoside triphosphate hydrolases"/>
    <property type="match status" value="1"/>
</dbReference>
<sequence length="425" mass="45687">MRTYSLESEFLDRGVEQRLLAAIAGDLNLYWQLQDLLPEGSFCVESAAWAELRDAVGAGTTPAEPQVEPSTDPRADAVRLADLYQRRLLAGLQERLAEALFDETRPAAAVVALLEEEAASVRCRVRETASGLSLSGCGLLEDALALARQRLARRKATGKPCSGIPTGLGRLDQILNGFNEGLHVLAAGPGVGKTTICTQWALHAAACQVPVVYVTYENSPQSLVLKMVCSRAGLSPSQVERGFADLTLLEEAAAGLREPLSLVSLMEGTSQMTVSQVRGKALQARDHAGSEQVLIVFDYLQRAAHGKGYEQLRHNVSAMAGELREMASRLQSPVIAISSQNRSVGDYGRGGSAQLDSLKESGDLEYAADSVLFLTQARERTATEPARAIDLVVVKNRFGGTGTVPLIFRPDTGVFREEVPLTSAR</sequence>
<dbReference type="GO" id="GO:0006260">
    <property type="term" value="P:DNA replication"/>
    <property type="evidence" value="ECO:0007669"/>
    <property type="project" value="InterPro"/>
</dbReference>
<keyword evidence="2" id="KW-0378">Hydrolase</keyword>
<evidence type="ECO:0000259" key="1">
    <source>
        <dbReference type="PROSITE" id="PS51199"/>
    </source>
</evidence>